<reference evidence="6 7" key="1">
    <citation type="submission" date="2019-11" db="EMBL/GenBank/DDBJ databases">
        <authorList>
            <person name="Zheng R.K."/>
            <person name="Sun C.M."/>
        </authorList>
    </citation>
    <scope>NUCLEOTIDE SEQUENCE [LARGE SCALE GENOMIC DNA]</scope>
    <source>
        <strain evidence="6 7">WC007</strain>
    </source>
</reference>
<dbReference type="RefSeq" id="WP_158871361.1">
    <property type="nucleotide sequence ID" value="NZ_CP046401.1"/>
</dbReference>
<name>A0A6I6KB74_9BACT</name>
<dbReference type="InterPro" id="IPR041371">
    <property type="entry name" value="GH92_N"/>
</dbReference>
<dbReference type="InterPro" id="IPR012939">
    <property type="entry name" value="Glyco_hydro_92"/>
</dbReference>
<dbReference type="Gene3D" id="2.70.98.10">
    <property type="match status" value="1"/>
</dbReference>
<keyword evidence="7" id="KW-1185">Reference proteome</keyword>
<keyword evidence="6" id="KW-0378">Hydrolase</keyword>
<evidence type="ECO:0000256" key="3">
    <source>
        <dbReference type="ARBA" id="ARBA00022837"/>
    </source>
</evidence>
<dbReference type="KEGG" id="mcos:GM418_28480"/>
<dbReference type="Proteomes" id="UP000428260">
    <property type="component" value="Chromosome"/>
</dbReference>
<dbReference type="Gene3D" id="1.20.1050.60">
    <property type="entry name" value="alpha-1,2-mannosidase"/>
    <property type="match status" value="1"/>
</dbReference>
<dbReference type="GO" id="GO:0030246">
    <property type="term" value="F:carbohydrate binding"/>
    <property type="evidence" value="ECO:0007669"/>
    <property type="project" value="InterPro"/>
</dbReference>
<dbReference type="Gene3D" id="1.20.1610.10">
    <property type="entry name" value="alpha-1,2-mannosidases domains"/>
    <property type="match status" value="1"/>
</dbReference>
<evidence type="ECO:0000256" key="2">
    <source>
        <dbReference type="ARBA" id="ARBA00011245"/>
    </source>
</evidence>
<evidence type="ECO:0000259" key="4">
    <source>
        <dbReference type="Pfam" id="PF07971"/>
    </source>
</evidence>
<dbReference type="SUPFAM" id="SSF48208">
    <property type="entry name" value="Six-hairpin glycosidases"/>
    <property type="match status" value="1"/>
</dbReference>
<sequence>MNVKSGQFVIVLMIFFSVFSCTKQTGEHFDPVKYVDPNIGGVGHILQPTRPTVQLPNQPIRMYPNREDYLDDQITSFPLSMISHRNGQLFRLMPFTGETANPVSEWGKQNETATPYYYSVWLMDYNTTLEFVPGAKAGFFRIKFPDSEIAKINYTIANNGTFKVEGENTISGVESFKGMNAFVYGEFDATINSSEILEDGKQLVLAFSENSQALNFKYAISYISLEQAKKNLQNEIAAWDFDKLKENARLAWAESLSQIEVEGGTEAQKRTFYTAFYRTYERMVNITEDGKYYSNYDGKVHEDEQPFYIDDWIWDTYLAHHPLRALLDPDIENDMMSSYLRMYEQSGWLPQFCLLWGENPCMNGFHSTVSFLDGFRKNVLDFDLEKAYEGMKKNALEGTMLPWRNGAACSLDTFYQEHGYYPALHPGEEETEPMVHSFEKRQAVAVTLGHSYDDWALAQLAKEFGKDDDYKLFSEKANNYKNLYWEEKGFFMPKDASGKWIDIDPKWAGGMGGRDYYDENNGWTYLWQVQHDVDGLMNLMGGKEIFEARLDQLFREDLGRSKYANWAKFPDFTGIVGQFSMGNEPSFHIPYLYNFTDSPWKTQKKIRMLLDAWYPDNIFGIPGDEDGGGMTAFVVFSFMGFYPVVPGLPIYTIGSPVFEKVTIHLDNGNDFKVVTENYAENHIYIQKAWLNGKPLDGPWITHNEVVNGGELKLEMGQKPNMEWGSVELFNQLTSSYLK</sequence>
<evidence type="ECO:0000259" key="5">
    <source>
        <dbReference type="Pfam" id="PF17678"/>
    </source>
</evidence>
<organism evidence="6 7">
    <name type="scientific">Maribellus comscasis</name>
    <dbReference type="NCBI Taxonomy" id="2681766"/>
    <lineage>
        <taxon>Bacteria</taxon>
        <taxon>Pseudomonadati</taxon>
        <taxon>Bacteroidota</taxon>
        <taxon>Bacteroidia</taxon>
        <taxon>Marinilabiliales</taxon>
        <taxon>Prolixibacteraceae</taxon>
        <taxon>Maribellus</taxon>
    </lineage>
</organism>
<dbReference type="GO" id="GO:0005975">
    <property type="term" value="P:carbohydrate metabolic process"/>
    <property type="evidence" value="ECO:0007669"/>
    <property type="project" value="InterPro"/>
</dbReference>
<dbReference type="EMBL" id="CP046401">
    <property type="protein sequence ID" value="QGY47464.1"/>
    <property type="molecule type" value="Genomic_DNA"/>
</dbReference>
<dbReference type="InterPro" id="IPR050883">
    <property type="entry name" value="PNGase"/>
</dbReference>
<dbReference type="AlphaFoldDB" id="A0A6I6KB74"/>
<dbReference type="InterPro" id="IPR005887">
    <property type="entry name" value="GH92_a_mannosidase_put"/>
</dbReference>
<proteinExistence type="predicted"/>
<feature type="domain" description="Glycosyl hydrolase family 92 N-terminal" evidence="5">
    <location>
        <begin position="34"/>
        <end position="221"/>
    </location>
</feature>
<dbReference type="GO" id="GO:0005829">
    <property type="term" value="C:cytosol"/>
    <property type="evidence" value="ECO:0007669"/>
    <property type="project" value="TreeGrafter"/>
</dbReference>
<comment type="subunit">
    <text evidence="2">Monomer.</text>
</comment>
<dbReference type="GO" id="GO:0000224">
    <property type="term" value="F:peptide-N4-(N-acetyl-beta-glucosaminyl)asparagine amidase activity"/>
    <property type="evidence" value="ECO:0007669"/>
    <property type="project" value="TreeGrafter"/>
</dbReference>
<feature type="domain" description="Glycosyl hydrolase family 92" evidence="4">
    <location>
        <begin position="227"/>
        <end position="717"/>
    </location>
</feature>
<evidence type="ECO:0000313" key="7">
    <source>
        <dbReference type="Proteomes" id="UP000428260"/>
    </source>
</evidence>
<dbReference type="GO" id="GO:0006516">
    <property type="term" value="P:glycoprotein catabolic process"/>
    <property type="evidence" value="ECO:0007669"/>
    <property type="project" value="TreeGrafter"/>
</dbReference>
<protein>
    <submittedName>
        <fullName evidence="6">Glycoside hydrolase family 92 protein</fullName>
    </submittedName>
</protein>
<dbReference type="Pfam" id="PF17678">
    <property type="entry name" value="Glyco_hydro_92N"/>
    <property type="match status" value="1"/>
</dbReference>
<gene>
    <name evidence="6" type="ORF">GM418_28480</name>
</gene>
<comment type="cofactor">
    <cofactor evidence="1">
        <name>Ca(2+)</name>
        <dbReference type="ChEBI" id="CHEBI:29108"/>
    </cofactor>
</comment>
<dbReference type="NCBIfam" id="TIGR01180">
    <property type="entry name" value="aman2_put"/>
    <property type="match status" value="1"/>
</dbReference>
<keyword evidence="3" id="KW-0106">Calcium</keyword>
<dbReference type="InterPro" id="IPR008928">
    <property type="entry name" value="6-hairpin_glycosidase_sf"/>
</dbReference>
<dbReference type="FunFam" id="3.30.2080.10:FF:000001">
    <property type="entry name" value="Alpha-1,2-mannosidase subfamily"/>
    <property type="match status" value="1"/>
</dbReference>
<dbReference type="Pfam" id="PF07971">
    <property type="entry name" value="Glyco_hydro_92"/>
    <property type="match status" value="1"/>
</dbReference>
<accession>A0A6I6KB74</accession>
<evidence type="ECO:0000256" key="1">
    <source>
        <dbReference type="ARBA" id="ARBA00001913"/>
    </source>
</evidence>
<dbReference type="InterPro" id="IPR014718">
    <property type="entry name" value="GH-type_carb-bd"/>
</dbReference>
<dbReference type="PANTHER" id="PTHR12143">
    <property type="entry name" value="PEPTIDE N-GLYCANASE PNGASE -RELATED"/>
    <property type="match status" value="1"/>
</dbReference>
<dbReference type="PANTHER" id="PTHR12143:SF43">
    <property type="entry name" value="PUTATIVE-RELATED"/>
    <property type="match status" value="1"/>
</dbReference>
<dbReference type="PROSITE" id="PS51257">
    <property type="entry name" value="PROKAR_LIPOPROTEIN"/>
    <property type="match status" value="1"/>
</dbReference>
<dbReference type="Gene3D" id="3.30.2080.10">
    <property type="entry name" value="GH92 mannosidase domain"/>
    <property type="match status" value="1"/>
</dbReference>
<evidence type="ECO:0000313" key="6">
    <source>
        <dbReference type="EMBL" id="QGY47464.1"/>
    </source>
</evidence>